<accession>A0A9D1VSM1</accession>
<comment type="caution">
    <text evidence="5">The sequence shown here is derived from an EMBL/GenBank/DDBJ whole genome shotgun (WGS) entry which is preliminary data.</text>
</comment>
<keyword evidence="3" id="KW-0378">Hydrolase</keyword>
<keyword evidence="2" id="KW-0540">Nuclease</keyword>
<dbReference type="PANTHER" id="PTHR33607:SF2">
    <property type="entry name" value="ENDONUCLEASE-1"/>
    <property type="match status" value="1"/>
</dbReference>
<feature type="chain" id="PRO_5038492522" evidence="4">
    <location>
        <begin position="21"/>
        <end position="455"/>
    </location>
</feature>
<reference evidence="5" key="2">
    <citation type="submission" date="2021-04" db="EMBL/GenBank/DDBJ databases">
        <authorList>
            <person name="Gilroy R."/>
        </authorList>
    </citation>
    <scope>NUCLEOTIDE SEQUENCE</scope>
    <source>
        <strain evidence="5">ChiHjej12B11-16260</strain>
    </source>
</reference>
<evidence type="ECO:0000256" key="1">
    <source>
        <dbReference type="ARBA" id="ARBA00006429"/>
    </source>
</evidence>
<evidence type="ECO:0000256" key="3">
    <source>
        <dbReference type="ARBA" id="ARBA00022801"/>
    </source>
</evidence>
<dbReference type="Proteomes" id="UP000824246">
    <property type="component" value="Unassembled WGS sequence"/>
</dbReference>
<organism evidence="5 6">
    <name type="scientific">Candidatus Barnesiella excrementipullorum</name>
    <dbReference type="NCBI Taxonomy" id="2838479"/>
    <lineage>
        <taxon>Bacteria</taxon>
        <taxon>Pseudomonadati</taxon>
        <taxon>Bacteroidota</taxon>
        <taxon>Bacteroidia</taxon>
        <taxon>Bacteroidales</taxon>
        <taxon>Barnesiellaceae</taxon>
        <taxon>Barnesiella</taxon>
    </lineage>
</organism>
<dbReference type="GO" id="GO:0016787">
    <property type="term" value="F:hydrolase activity"/>
    <property type="evidence" value="ECO:0007669"/>
    <property type="project" value="UniProtKB-KW"/>
</dbReference>
<dbReference type="InterPro" id="IPR007346">
    <property type="entry name" value="Endonuclease-I"/>
</dbReference>
<keyword evidence="4" id="KW-0732">Signal</keyword>
<sequence>MNLRNILTSIALLYTASVCADMPRDYYPDNIEGRNRGDLKTELHKLIKEHVRIQYGANGTWVVFRQSDIRPDGSIWDMYSGTVRYFPATGSHRDMNIEHSVPKSWWGDDYPYSVDASFDLHHLVPADADANSAKSNYALGEVDGVASYDNGYTRIGKATGMPFNVFEPHDEYKGDFARMYMYFVTCYQDYTWVSAGPNMFTTGTYPTLNNYSQALLLKWHRQDPVSKKEIDRNNAVYSFQYNRNPFIDYPQLAEYIWGDSTEYAFHFSGAATAASELNITSGTTILCGSEVMGGSHTVSYTVKGEYIISPIYLYVSGANSSSFDITPTQLYPEEVCGAGATFFVNFHPQEYGFHEALLTLQCDDLPDDIIVQLRGLCMPVEPAVVSVDNLKASYSKTSPDILLALRNNNEAVTWYIDNNPLADNTFSPSSLSAGTHTIRFKTAHITGQVRVVITE</sequence>
<dbReference type="EMBL" id="DXFB01000174">
    <property type="protein sequence ID" value="HIX45912.1"/>
    <property type="molecule type" value="Genomic_DNA"/>
</dbReference>
<feature type="signal peptide" evidence="4">
    <location>
        <begin position="1"/>
        <end position="20"/>
    </location>
</feature>
<evidence type="ECO:0000256" key="4">
    <source>
        <dbReference type="SAM" id="SignalP"/>
    </source>
</evidence>
<proteinExistence type="inferred from homology"/>
<dbReference type="PANTHER" id="PTHR33607">
    <property type="entry name" value="ENDONUCLEASE-1"/>
    <property type="match status" value="1"/>
</dbReference>
<gene>
    <name evidence="5" type="ORF">H9982_06790</name>
</gene>
<keyword evidence="5" id="KW-0255">Endonuclease</keyword>
<dbReference type="InterPro" id="IPR044925">
    <property type="entry name" value="His-Me_finger_sf"/>
</dbReference>
<reference evidence="5" key="1">
    <citation type="journal article" date="2021" name="PeerJ">
        <title>Extensive microbial diversity within the chicken gut microbiome revealed by metagenomics and culture.</title>
        <authorList>
            <person name="Gilroy R."/>
            <person name="Ravi A."/>
            <person name="Getino M."/>
            <person name="Pursley I."/>
            <person name="Horton D.L."/>
            <person name="Alikhan N.F."/>
            <person name="Baker D."/>
            <person name="Gharbi K."/>
            <person name="Hall N."/>
            <person name="Watson M."/>
            <person name="Adriaenssens E.M."/>
            <person name="Foster-Nyarko E."/>
            <person name="Jarju S."/>
            <person name="Secka A."/>
            <person name="Antonio M."/>
            <person name="Oren A."/>
            <person name="Chaudhuri R.R."/>
            <person name="La Ragione R."/>
            <person name="Hildebrand F."/>
            <person name="Pallen M.J."/>
        </authorList>
    </citation>
    <scope>NUCLEOTIDE SEQUENCE</scope>
    <source>
        <strain evidence="5">ChiHjej12B11-16260</strain>
    </source>
</reference>
<name>A0A9D1VSM1_9BACT</name>
<dbReference type="SUPFAM" id="SSF54060">
    <property type="entry name" value="His-Me finger endonucleases"/>
    <property type="match status" value="1"/>
</dbReference>
<evidence type="ECO:0000256" key="2">
    <source>
        <dbReference type="ARBA" id="ARBA00022722"/>
    </source>
</evidence>
<dbReference type="GO" id="GO:0004519">
    <property type="term" value="F:endonuclease activity"/>
    <property type="evidence" value="ECO:0007669"/>
    <property type="project" value="UniProtKB-KW"/>
</dbReference>
<dbReference type="Pfam" id="PF04231">
    <property type="entry name" value="Endonuclease_1"/>
    <property type="match status" value="1"/>
</dbReference>
<protein>
    <submittedName>
        <fullName evidence="5">Endonuclease</fullName>
    </submittedName>
</protein>
<dbReference type="AlphaFoldDB" id="A0A9D1VSM1"/>
<evidence type="ECO:0000313" key="6">
    <source>
        <dbReference type="Proteomes" id="UP000824246"/>
    </source>
</evidence>
<comment type="similarity">
    <text evidence="1">Belongs to the EndA/NucM nuclease family.</text>
</comment>
<evidence type="ECO:0000313" key="5">
    <source>
        <dbReference type="EMBL" id="HIX45912.1"/>
    </source>
</evidence>